<organism evidence="6 7">
    <name type="scientific">Peribacillus simplex</name>
    <dbReference type="NCBI Taxonomy" id="1478"/>
    <lineage>
        <taxon>Bacteria</taxon>
        <taxon>Bacillati</taxon>
        <taxon>Bacillota</taxon>
        <taxon>Bacilli</taxon>
        <taxon>Bacillales</taxon>
        <taxon>Bacillaceae</taxon>
        <taxon>Peribacillus</taxon>
    </lineage>
</organism>
<dbReference type="EMBL" id="SZNT01000396">
    <property type="protein sequence ID" value="TKH08245.1"/>
    <property type="molecule type" value="Genomic_DNA"/>
</dbReference>
<dbReference type="GO" id="GO:0016758">
    <property type="term" value="F:hexosyltransferase activity"/>
    <property type="evidence" value="ECO:0007669"/>
    <property type="project" value="InterPro"/>
</dbReference>
<evidence type="ECO:0000313" key="6">
    <source>
        <dbReference type="EMBL" id="TKH08245.1"/>
    </source>
</evidence>
<evidence type="ECO:0000259" key="4">
    <source>
        <dbReference type="Pfam" id="PF00534"/>
    </source>
</evidence>
<evidence type="ECO:0000256" key="2">
    <source>
        <dbReference type="ARBA" id="ARBA00022676"/>
    </source>
</evidence>
<evidence type="ECO:0000259" key="5">
    <source>
        <dbReference type="Pfam" id="PF06925"/>
    </source>
</evidence>
<dbReference type="GO" id="GO:0016020">
    <property type="term" value="C:membrane"/>
    <property type="evidence" value="ECO:0007669"/>
    <property type="project" value="GOC"/>
</dbReference>
<dbReference type="Pfam" id="PF00534">
    <property type="entry name" value="Glycos_transf_1"/>
    <property type="match status" value="1"/>
</dbReference>
<dbReference type="OrthoDB" id="9815663at2"/>
<dbReference type="InterPro" id="IPR001296">
    <property type="entry name" value="Glyco_trans_1"/>
</dbReference>
<feature type="domain" description="Diacylglycerol glucosyltransferase N-terminal" evidence="5">
    <location>
        <begin position="17"/>
        <end position="184"/>
    </location>
</feature>
<feature type="domain" description="Glycosyl transferase family 1" evidence="4">
    <location>
        <begin position="230"/>
        <end position="344"/>
    </location>
</feature>
<sequence length="389" mass="45066">MKKKILFLPLFRMQSGHHQVAEALMDMLKKHSNGIIYKKIDLISYTNTSLEKIIVNSYLTWIRYAPETYNLAYKNLFYVHTPKERIFKWYQQLFMNKLEQLIAEEKPDLIVCTHGFPSYLLSQLKMKGKCSTPVINVYTDYFINNVWGSEGIDAHFLPSQEVKEKLMSKRQIPKQTMMVTGIPVHEEITKNARVQRNTARPKILISGGNSGLGGILNLGDELKNSTDFDYLVLCGNNNKLYEEIETWNLPHIKPLPYISSRSEMNKLYEEVDAIVTKPGGVTISEALRKRLPIFVHSRLPGQEEINLQYLKQQGLVFKLNQKTPFEKQLLSILKDQKKMKKWNTSIEAYHKEIELEKPEGIVEVMKLILNLNQNGTPSYLARQPKLLYS</sequence>
<evidence type="ECO:0000256" key="1">
    <source>
        <dbReference type="ARBA" id="ARBA00006962"/>
    </source>
</evidence>
<proteinExistence type="inferred from homology"/>
<dbReference type="AlphaFoldDB" id="A0A9X8ZDV8"/>
<keyword evidence="2" id="KW-0328">Glycosyltransferase</keyword>
<dbReference type="Pfam" id="PF06925">
    <property type="entry name" value="MGDG_synth"/>
    <property type="match status" value="1"/>
</dbReference>
<dbReference type="InterPro" id="IPR009695">
    <property type="entry name" value="Diacylglyc_glucosyltr_N"/>
</dbReference>
<evidence type="ECO:0000313" key="7">
    <source>
        <dbReference type="Proteomes" id="UP000309170"/>
    </source>
</evidence>
<accession>A0A9X8ZDV8</accession>
<protein>
    <submittedName>
        <fullName evidence="6">Glycosyltransferase</fullName>
    </submittedName>
</protein>
<evidence type="ECO:0000256" key="3">
    <source>
        <dbReference type="ARBA" id="ARBA00022679"/>
    </source>
</evidence>
<dbReference type="PANTHER" id="PTHR43025:SF3">
    <property type="entry name" value="MONOGALACTOSYLDIACYLGLYCEROL SYNTHASE 1, CHLOROPLASTIC"/>
    <property type="match status" value="1"/>
</dbReference>
<dbReference type="Proteomes" id="UP000309170">
    <property type="component" value="Unassembled WGS sequence"/>
</dbReference>
<comment type="caution">
    <text evidence="6">The sequence shown here is derived from an EMBL/GenBank/DDBJ whole genome shotgun (WGS) entry which is preliminary data.</text>
</comment>
<dbReference type="Gene3D" id="3.40.50.2000">
    <property type="entry name" value="Glycogen Phosphorylase B"/>
    <property type="match status" value="1"/>
</dbReference>
<dbReference type="InterPro" id="IPR050519">
    <property type="entry name" value="Glycosyltransf_28_UgtP"/>
</dbReference>
<name>A0A9X8ZDV8_9BACI</name>
<gene>
    <name evidence="6" type="ORF">FC678_20870</name>
</gene>
<comment type="similarity">
    <text evidence="1">Belongs to the glycosyltransferase 28 family.</text>
</comment>
<dbReference type="SUPFAM" id="SSF53756">
    <property type="entry name" value="UDP-Glycosyltransferase/glycogen phosphorylase"/>
    <property type="match status" value="1"/>
</dbReference>
<dbReference type="RefSeq" id="WP_137015889.1">
    <property type="nucleotide sequence ID" value="NZ_SZNS01000004.1"/>
</dbReference>
<keyword evidence="3" id="KW-0808">Transferase</keyword>
<dbReference type="PANTHER" id="PTHR43025">
    <property type="entry name" value="MONOGALACTOSYLDIACYLGLYCEROL SYNTHASE"/>
    <property type="match status" value="1"/>
</dbReference>
<dbReference type="GO" id="GO:0009247">
    <property type="term" value="P:glycolipid biosynthetic process"/>
    <property type="evidence" value="ECO:0007669"/>
    <property type="project" value="InterPro"/>
</dbReference>
<reference evidence="6 7" key="1">
    <citation type="journal article" date="2019" name="Environ. Microbiol.">
        <title>An active ?-lactamase is a part of an orchestrated cell wall stress resistance network of Bacillus subtilis and related rhizosphere species.</title>
        <authorList>
            <person name="Bucher T."/>
            <person name="Keren-Paz A."/>
            <person name="Hausser J."/>
            <person name="Olender T."/>
            <person name="Cytryn E."/>
            <person name="Kolodkin-Gal I."/>
        </authorList>
    </citation>
    <scope>NUCLEOTIDE SEQUENCE [LARGE SCALE GENOMIC DNA]</scope>
    <source>
        <strain evidence="6 7">I4</strain>
    </source>
</reference>